<dbReference type="Gene3D" id="3.30.70.3270">
    <property type="match status" value="1"/>
</dbReference>
<dbReference type="InterPro" id="IPR052378">
    <property type="entry name" value="NosR_regulator"/>
</dbReference>
<evidence type="ECO:0000256" key="4">
    <source>
        <dbReference type="ARBA" id="ARBA00023004"/>
    </source>
</evidence>
<dbReference type="PROSITE" id="PS00198">
    <property type="entry name" value="4FE4S_FER_1"/>
    <property type="match status" value="1"/>
</dbReference>
<evidence type="ECO:0000256" key="7">
    <source>
        <dbReference type="SAM" id="Phobius"/>
    </source>
</evidence>
<dbReference type="Pfam" id="PF12801">
    <property type="entry name" value="Fer4_5"/>
    <property type="match status" value="2"/>
</dbReference>
<dbReference type="Proteomes" id="UP000770889">
    <property type="component" value="Unassembled WGS sequence"/>
</dbReference>
<evidence type="ECO:0000313" key="10">
    <source>
        <dbReference type="Proteomes" id="UP000770889"/>
    </source>
</evidence>
<proteinExistence type="predicted"/>
<dbReference type="GO" id="GO:0046872">
    <property type="term" value="F:metal ion binding"/>
    <property type="evidence" value="ECO:0007669"/>
    <property type="project" value="UniProtKB-KW"/>
</dbReference>
<dbReference type="GO" id="GO:0051536">
    <property type="term" value="F:iron-sulfur cluster binding"/>
    <property type="evidence" value="ECO:0007669"/>
    <property type="project" value="UniProtKB-KW"/>
</dbReference>
<dbReference type="Pfam" id="PF13237">
    <property type="entry name" value="Fer4_10"/>
    <property type="match status" value="1"/>
</dbReference>
<evidence type="ECO:0000256" key="2">
    <source>
        <dbReference type="ARBA" id="ARBA00022475"/>
    </source>
</evidence>
<feature type="transmembrane region" description="Helical" evidence="7">
    <location>
        <begin position="12"/>
        <end position="33"/>
    </location>
</feature>
<dbReference type="PROSITE" id="PS51379">
    <property type="entry name" value="4FE4S_FER_2"/>
    <property type="match status" value="2"/>
</dbReference>
<evidence type="ECO:0000256" key="1">
    <source>
        <dbReference type="ARBA" id="ARBA00004236"/>
    </source>
</evidence>
<keyword evidence="2" id="KW-1003">Cell membrane</keyword>
<feature type="transmembrane region" description="Helical" evidence="7">
    <location>
        <begin position="146"/>
        <end position="165"/>
    </location>
</feature>
<protein>
    <submittedName>
        <fullName evidence="9">4Fe-4S binding protein</fullName>
    </submittedName>
</protein>
<dbReference type="SUPFAM" id="SSF54862">
    <property type="entry name" value="4Fe-4S ferredoxins"/>
    <property type="match status" value="1"/>
</dbReference>
<dbReference type="GO" id="GO:0005886">
    <property type="term" value="C:plasma membrane"/>
    <property type="evidence" value="ECO:0007669"/>
    <property type="project" value="UniProtKB-SubCell"/>
</dbReference>
<feature type="transmembrane region" description="Helical" evidence="7">
    <location>
        <begin position="79"/>
        <end position="100"/>
    </location>
</feature>
<feature type="domain" description="4Fe-4S ferredoxin-type" evidence="8">
    <location>
        <begin position="278"/>
        <end position="308"/>
    </location>
</feature>
<evidence type="ECO:0000259" key="8">
    <source>
        <dbReference type="PROSITE" id="PS51379"/>
    </source>
</evidence>
<dbReference type="PANTHER" id="PTHR30224:SF4">
    <property type="entry name" value="ELECTRON TRANSPORT PROTEIN YCCM-RELATED"/>
    <property type="match status" value="1"/>
</dbReference>
<feature type="transmembrane region" description="Helical" evidence="7">
    <location>
        <begin position="203"/>
        <end position="223"/>
    </location>
</feature>
<accession>A0A944MCX9</accession>
<evidence type="ECO:0000256" key="6">
    <source>
        <dbReference type="ARBA" id="ARBA00023136"/>
    </source>
</evidence>
<comment type="caution">
    <text evidence="9">The sequence shown here is derived from an EMBL/GenBank/DDBJ whole genome shotgun (WGS) entry which is preliminary data.</text>
</comment>
<dbReference type="EMBL" id="JAHHGM010000005">
    <property type="protein sequence ID" value="MBT2988710.1"/>
    <property type="molecule type" value="Genomic_DNA"/>
</dbReference>
<reference evidence="9 10" key="1">
    <citation type="submission" date="2021-05" db="EMBL/GenBank/DDBJ databases">
        <title>Genetic and Functional Diversity in Clade A Lucinid endosymbionts from the Bahamas.</title>
        <authorList>
            <person name="Giani N.M."/>
            <person name="Engel A.S."/>
            <person name="Campbell B.J."/>
        </authorList>
    </citation>
    <scope>NUCLEOTIDE SEQUENCE [LARGE SCALE GENOMIC DNA]</scope>
    <source>
        <strain evidence="9">LUC16012Gg_MoonRockCtena</strain>
    </source>
</reference>
<gene>
    <name evidence="9" type="ORF">KME65_07065</name>
</gene>
<evidence type="ECO:0000256" key="5">
    <source>
        <dbReference type="ARBA" id="ARBA00023014"/>
    </source>
</evidence>
<keyword evidence="5" id="KW-0411">Iron-sulfur</keyword>
<feature type="domain" description="4Fe-4S ferredoxin-type" evidence="8">
    <location>
        <begin position="246"/>
        <end position="276"/>
    </location>
</feature>
<organism evidence="9 10">
    <name type="scientific">Candidatus Thiodiazotropha taylori</name>
    <dbReference type="NCBI Taxonomy" id="2792791"/>
    <lineage>
        <taxon>Bacteria</taxon>
        <taxon>Pseudomonadati</taxon>
        <taxon>Pseudomonadota</taxon>
        <taxon>Gammaproteobacteria</taxon>
        <taxon>Chromatiales</taxon>
        <taxon>Sedimenticolaceae</taxon>
        <taxon>Candidatus Thiodiazotropha</taxon>
    </lineage>
</organism>
<dbReference type="InterPro" id="IPR017900">
    <property type="entry name" value="4Fe4S_Fe_S_CS"/>
</dbReference>
<comment type="subcellular location">
    <subcellularLocation>
        <location evidence="1">Cell membrane</location>
    </subcellularLocation>
</comment>
<name>A0A944MCX9_9GAMM</name>
<dbReference type="PANTHER" id="PTHR30224">
    <property type="entry name" value="ELECTRON TRANSPORT PROTEIN"/>
    <property type="match status" value="1"/>
</dbReference>
<dbReference type="InterPro" id="IPR017896">
    <property type="entry name" value="4Fe4S_Fe-S-bd"/>
</dbReference>
<dbReference type="AlphaFoldDB" id="A0A944MCX9"/>
<keyword evidence="7" id="KW-1133">Transmembrane helix</keyword>
<evidence type="ECO:0000256" key="3">
    <source>
        <dbReference type="ARBA" id="ARBA00022723"/>
    </source>
</evidence>
<evidence type="ECO:0000313" key="9">
    <source>
        <dbReference type="EMBL" id="MBT2988710.1"/>
    </source>
</evidence>
<keyword evidence="6 7" id="KW-0472">Membrane</keyword>
<keyword evidence="3" id="KW-0479">Metal-binding</keyword>
<keyword evidence="4" id="KW-0408">Iron</keyword>
<keyword evidence="7" id="KW-0812">Transmembrane</keyword>
<sequence>MNSILNLSLLRKLVQIGAFVFFVYGGLVTGYYLEDKISRSLPALSCAYDHQGADLCTLIPIQHQMDHRLGEAIANGGNLMMGIMPTLITLGTFLLLFVVLNKAFCGWICPLGSFQEILQIIGQKLGLRRHESLSENLVERIRPVKWFILLLLVFAFPLLTGMGMLNHDLGDPFCRICPSRILTTLATGDSSQIYLDTANTTTIVTSLLADFLFGLMIALALTVRQPFCRICPMLAMHAVFRKIGLLRLVKNATPRCDRCGLCAKACPMDIREIHTDMESRNVTFEDCTLCGRCVEFCPDQDVLQLKYTRFPVFSSSPHYFKQRKKQQSQWQKRTLIGWFRKRSAIPGTESS</sequence>